<dbReference type="GO" id="GO:0006654">
    <property type="term" value="P:phosphatidic acid biosynthetic process"/>
    <property type="evidence" value="ECO:0007669"/>
    <property type="project" value="TreeGrafter"/>
</dbReference>
<reference evidence="5 6" key="1">
    <citation type="submission" date="2015-07" db="EMBL/GenBank/DDBJ databases">
        <title>The genome of the fungus Escovopsis weberi, a specialized disease agent of ant agriculture.</title>
        <authorList>
            <person name="de Man T.J."/>
            <person name="Stajich J.E."/>
            <person name="Kubicek C.P."/>
            <person name="Chenthamara K."/>
            <person name="Atanasova L."/>
            <person name="Druzhinina I.S."/>
            <person name="Birnbaum S."/>
            <person name="Barribeau S.M."/>
            <person name="Teiling C."/>
            <person name="Suen G."/>
            <person name="Currie C."/>
            <person name="Gerardo N.M."/>
        </authorList>
    </citation>
    <scope>NUCLEOTIDE SEQUENCE [LARGE SCALE GENOMIC DNA]</scope>
</reference>
<protein>
    <submittedName>
        <fullName evidence="5">NADPH-dependent 1-acyldihydroxyacetone phosphate reductase</fullName>
    </submittedName>
</protein>
<dbReference type="SUPFAM" id="SSF51735">
    <property type="entry name" value="NAD(P)-binding Rossmann-fold domains"/>
    <property type="match status" value="1"/>
</dbReference>
<dbReference type="Pfam" id="PF00106">
    <property type="entry name" value="adh_short"/>
    <property type="match status" value="1"/>
</dbReference>
<accession>A0A0M8N0N0</accession>
<organism evidence="5 6">
    <name type="scientific">Escovopsis weberi</name>
    <dbReference type="NCBI Taxonomy" id="150374"/>
    <lineage>
        <taxon>Eukaryota</taxon>
        <taxon>Fungi</taxon>
        <taxon>Dikarya</taxon>
        <taxon>Ascomycota</taxon>
        <taxon>Pezizomycotina</taxon>
        <taxon>Sordariomycetes</taxon>
        <taxon>Hypocreomycetidae</taxon>
        <taxon>Hypocreales</taxon>
        <taxon>Hypocreaceae</taxon>
        <taxon>Escovopsis</taxon>
    </lineage>
</organism>
<dbReference type="CDD" id="cd05374">
    <property type="entry name" value="17beta-HSD-like_SDR_c"/>
    <property type="match status" value="1"/>
</dbReference>
<dbReference type="GO" id="GO:0005811">
    <property type="term" value="C:lipid droplet"/>
    <property type="evidence" value="ECO:0007669"/>
    <property type="project" value="TreeGrafter"/>
</dbReference>
<dbReference type="STRING" id="150374.A0A0M8N0N0"/>
<dbReference type="GO" id="GO:0004806">
    <property type="term" value="F:triacylglycerol lipase activity"/>
    <property type="evidence" value="ECO:0007669"/>
    <property type="project" value="TreeGrafter"/>
</dbReference>
<dbReference type="PANTHER" id="PTHR44169">
    <property type="entry name" value="NADPH-DEPENDENT 1-ACYLDIHYDROXYACETONE PHOSPHATE REDUCTASE"/>
    <property type="match status" value="1"/>
</dbReference>
<dbReference type="Gene3D" id="3.40.50.720">
    <property type="entry name" value="NAD(P)-binding Rossmann-like Domain"/>
    <property type="match status" value="1"/>
</dbReference>
<dbReference type="GO" id="GO:0005783">
    <property type="term" value="C:endoplasmic reticulum"/>
    <property type="evidence" value="ECO:0007669"/>
    <property type="project" value="TreeGrafter"/>
</dbReference>
<dbReference type="GO" id="GO:0019433">
    <property type="term" value="P:triglyceride catabolic process"/>
    <property type="evidence" value="ECO:0007669"/>
    <property type="project" value="TreeGrafter"/>
</dbReference>
<dbReference type="OrthoDB" id="2102561at2759"/>
<keyword evidence="3" id="KW-0560">Oxidoreductase</keyword>
<keyword evidence="6" id="KW-1185">Reference proteome</keyword>
<dbReference type="AlphaFoldDB" id="A0A0M8N0N0"/>
<gene>
    <name evidence="5" type="ORF">ESCO_004468</name>
</gene>
<dbReference type="InterPro" id="IPR036291">
    <property type="entry name" value="NAD(P)-bd_dom_sf"/>
</dbReference>
<evidence type="ECO:0000313" key="6">
    <source>
        <dbReference type="Proteomes" id="UP000053831"/>
    </source>
</evidence>
<dbReference type="InterPro" id="IPR002347">
    <property type="entry name" value="SDR_fam"/>
</dbReference>
<dbReference type="PRINTS" id="PR00080">
    <property type="entry name" value="SDRFAMILY"/>
</dbReference>
<evidence type="ECO:0000313" key="5">
    <source>
        <dbReference type="EMBL" id="KOS20707.1"/>
    </source>
</evidence>
<dbReference type="PRINTS" id="PR00081">
    <property type="entry name" value="GDHRDH"/>
</dbReference>
<dbReference type="Proteomes" id="UP000053831">
    <property type="component" value="Unassembled WGS sequence"/>
</dbReference>
<evidence type="ECO:0000256" key="2">
    <source>
        <dbReference type="ARBA" id="ARBA00022857"/>
    </source>
</evidence>
<evidence type="ECO:0000256" key="3">
    <source>
        <dbReference type="ARBA" id="ARBA00023002"/>
    </source>
</evidence>
<sequence>MDSQAPIALITGCNSGIGKHLALEFAARGVSVIATARNVASIEELTTKHSNIHALPLELDDLASIDRLRDSVEKLTGGRLDYLVNNAGTHYAATGLDSDVQEAKKLFDVNLFAVMRLCQLFVPMLRRAIAGRGKIVQIGSIARCVPVVWQAVYNASKAALSQYSKTLRLELQPFGIEVIEVVTGFVQSNMLRHGFIAPKSSIYLPLLPIIRKFKVEGNNNGMRGEDYARSVVGQVIGRNTAMEIWEGTLAWKIWTLFSFLPYRLLNLFFYKRFQMDVLKPSP</sequence>
<comment type="caution">
    <text evidence="5">The sequence shown here is derived from an EMBL/GenBank/DDBJ whole genome shotgun (WGS) entry which is preliminary data.</text>
</comment>
<dbReference type="PANTHER" id="PTHR44169:SF15">
    <property type="entry name" value="CHAIN DEHYDROGENASE_REDUCTASE (AYR1), PUTATIVE (AFU_ORTHOLOGUE AFUA_4G04530)-RELATED"/>
    <property type="match status" value="1"/>
</dbReference>
<proteinExistence type="inferred from homology"/>
<comment type="similarity">
    <text evidence="1 4">Belongs to the short-chain dehydrogenases/reductases (SDR) family.</text>
</comment>
<keyword evidence="2" id="KW-0521">NADP</keyword>
<dbReference type="EMBL" id="LGSR01000013">
    <property type="protein sequence ID" value="KOS20707.1"/>
    <property type="molecule type" value="Genomic_DNA"/>
</dbReference>
<name>A0A0M8N0N0_ESCWE</name>
<dbReference type="GO" id="GO:0000140">
    <property type="term" value="F:acylglycerone-phosphate reductase (NADP+) activity"/>
    <property type="evidence" value="ECO:0007669"/>
    <property type="project" value="TreeGrafter"/>
</dbReference>
<dbReference type="PROSITE" id="PS00061">
    <property type="entry name" value="ADH_SHORT"/>
    <property type="match status" value="1"/>
</dbReference>
<evidence type="ECO:0000256" key="1">
    <source>
        <dbReference type="ARBA" id="ARBA00006484"/>
    </source>
</evidence>
<evidence type="ECO:0000256" key="4">
    <source>
        <dbReference type="RuleBase" id="RU000363"/>
    </source>
</evidence>
<dbReference type="InterPro" id="IPR020904">
    <property type="entry name" value="Sc_DH/Rdtase_CS"/>
</dbReference>